<dbReference type="SUPFAM" id="SSF48403">
    <property type="entry name" value="Ankyrin repeat"/>
    <property type="match status" value="3"/>
</dbReference>
<evidence type="ECO:0000256" key="4">
    <source>
        <dbReference type="SAM" id="MobiDB-lite"/>
    </source>
</evidence>
<dbReference type="AlphaFoldDB" id="A0AAV9HYJ4"/>
<evidence type="ECO:0000313" key="6">
    <source>
        <dbReference type="Proteomes" id="UP001321749"/>
    </source>
</evidence>
<dbReference type="Proteomes" id="UP001321749">
    <property type="component" value="Unassembled WGS sequence"/>
</dbReference>
<evidence type="ECO:0000256" key="1">
    <source>
        <dbReference type="ARBA" id="ARBA00022737"/>
    </source>
</evidence>
<feature type="region of interest" description="Disordered" evidence="4">
    <location>
        <begin position="436"/>
        <end position="472"/>
    </location>
</feature>
<dbReference type="Gene3D" id="1.25.40.20">
    <property type="entry name" value="Ankyrin repeat-containing domain"/>
    <property type="match status" value="3"/>
</dbReference>
<dbReference type="Pfam" id="PF12796">
    <property type="entry name" value="Ank_2"/>
    <property type="match status" value="1"/>
</dbReference>
<name>A0AAV9HYJ4_9PEZI</name>
<sequence>MASIRTLPVEVFDWLVTLMEGAGHDQSLAALARTCSAFHQVVMPHLYSPAVVLRNPNLLYWAAHFGRTDTARRVLATGVTRVDAPKGTRFPSPLHIFQEKFRTKTPRETYDLFFRKGRQRDGFETGNNRWLPLHHAVMNGHLDIVKLLVEAGASVAAPVNGAPIRTRYETPAFHNAARHGSLELLSFILDNGYQTDIHEQDKMSSLSPVWFAYRNDQWEALDLLLARGADIDDDIGNGYTMLVDACLAKSYRRAIYLVDRGASVNVTCHAFPAASDPSRPRPIRRDLHLRPLDICCRRHALRRQDKYRWHRDLSGTEHEHLKHKDGSDRRRLVSKLLAAGAHMNACEPWPDRIPPLVAAAAEHMPDVVEALISGGAPIDLPDQNGVTPLAAAFAHHSGSCLNHLKLPHASASGTSYYQAQEECTRWLPKHGDQLSEYWESESEDSQSAVVPGSPGLSESSQGLEDKEEGSGDGCTWTGISDDVLVNGLGVKDLGVHDRLKRVFRHSGCAKLRKCVELLVSSGADVNLADHNGNTPFIRLCVAAPFRRYLMKDQEPNLRDIPPWAAYLMKDQGPDEVLWDMYHKDKSNMAPLLLGHGGDPSARLMPTTKYGEGNARDWVESGWPATALQHAWWDGNIKLCKVLTTGREIGKDTMIWMFELLWKKLISSSYSRHPPIKSALLEQAYQFLRALPVSAEDCPAKAAVSLAVALRLDHVQDAQTISEAGLTLEGLQALVSGLGWFYGEQHVGLGTICLDEAVRIGRSALAITEKLLELGVKPSLSATTLLAVDKRDVETIVVLAKHGAEFNVKDDVAGEANAIDSIEFGEHGCKNPLRYAIKWQDVASIRAILTNFAGDIDPWFRCYYLKDACNRLRPAVIACLLEYPKMRVEQSDLDSLPDDMAVDVPLVYLTEQVGSICGLHYRAFICRPAIKARLKYIDCWIGCLSAFSKAGVDPRLRIKAGKSGIDFLGDLLVYMGKDRFKIRLRNELRARSNLPEAVEKVDRDCKEKLALECYEALGLPEMYDAIQASLEIYPETTAFAGFRYSPSSKARRTQPRG</sequence>
<dbReference type="EMBL" id="MU864936">
    <property type="protein sequence ID" value="KAK4465843.1"/>
    <property type="molecule type" value="Genomic_DNA"/>
</dbReference>
<dbReference type="PROSITE" id="PS50088">
    <property type="entry name" value="ANK_REPEAT"/>
    <property type="match status" value="1"/>
</dbReference>
<dbReference type="InterPro" id="IPR050745">
    <property type="entry name" value="Multifunctional_regulatory"/>
</dbReference>
<gene>
    <name evidence="5" type="ORF">QBC42DRAFT_333062</name>
</gene>
<keyword evidence="1" id="KW-0677">Repeat</keyword>
<accession>A0AAV9HYJ4</accession>
<dbReference type="PANTHER" id="PTHR24189">
    <property type="entry name" value="MYOTROPHIN"/>
    <property type="match status" value="1"/>
</dbReference>
<dbReference type="InterPro" id="IPR036770">
    <property type="entry name" value="Ankyrin_rpt-contain_sf"/>
</dbReference>
<reference evidence="5" key="2">
    <citation type="submission" date="2023-06" db="EMBL/GenBank/DDBJ databases">
        <authorList>
            <consortium name="Lawrence Berkeley National Laboratory"/>
            <person name="Mondo S.J."/>
            <person name="Hensen N."/>
            <person name="Bonometti L."/>
            <person name="Westerberg I."/>
            <person name="Brannstrom I.O."/>
            <person name="Guillou S."/>
            <person name="Cros-Aarteil S."/>
            <person name="Calhoun S."/>
            <person name="Haridas S."/>
            <person name="Kuo A."/>
            <person name="Pangilinan J."/>
            <person name="Riley R."/>
            <person name="Labutti K."/>
            <person name="Andreopoulos B."/>
            <person name="Lipzen A."/>
            <person name="Chen C."/>
            <person name="Yanf M."/>
            <person name="Daum C."/>
            <person name="Ng V."/>
            <person name="Clum A."/>
            <person name="Steindorff A."/>
            <person name="Ohm R."/>
            <person name="Martin F."/>
            <person name="Silar P."/>
            <person name="Natvig D."/>
            <person name="Lalanne C."/>
            <person name="Gautier V."/>
            <person name="Ament-Velasquez S.L."/>
            <person name="Kruys A."/>
            <person name="Hutchinson M.I."/>
            <person name="Powell A.J."/>
            <person name="Barry K."/>
            <person name="Miller A.N."/>
            <person name="Grigoriev I.V."/>
            <person name="Debuchy R."/>
            <person name="Gladieux P."/>
            <person name="Thoren M.H."/>
            <person name="Johannesson H."/>
        </authorList>
    </citation>
    <scope>NUCLEOTIDE SEQUENCE</scope>
    <source>
        <strain evidence="5">PSN324</strain>
    </source>
</reference>
<dbReference type="InterPro" id="IPR002110">
    <property type="entry name" value="Ankyrin_rpt"/>
</dbReference>
<organism evidence="5 6">
    <name type="scientific">Cladorrhinum samala</name>
    <dbReference type="NCBI Taxonomy" id="585594"/>
    <lineage>
        <taxon>Eukaryota</taxon>
        <taxon>Fungi</taxon>
        <taxon>Dikarya</taxon>
        <taxon>Ascomycota</taxon>
        <taxon>Pezizomycotina</taxon>
        <taxon>Sordariomycetes</taxon>
        <taxon>Sordariomycetidae</taxon>
        <taxon>Sordariales</taxon>
        <taxon>Podosporaceae</taxon>
        <taxon>Cladorrhinum</taxon>
    </lineage>
</organism>
<feature type="repeat" description="ANK" evidence="3">
    <location>
        <begin position="128"/>
        <end position="160"/>
    </location>
</feature>
<evidence type="ECO:0000256" key="3">
    <source>
        <dbReference type="PROSITE-ProRule" id="PRU00023"/>
    </source>
</evidence>
<dbReference type="PROSITE" id="PS50297">
    <property type="entry name" value="ANK_REP_REGION"/>
    <property type="match status" value="1"/>
</dbReference>
<evidence type="ECO:0000313" key="5">
    <source>
        <dbReference type="EMBL" id="KAK4465843.1"/>
    </source>
</evidence>
<dbReference type="Pfam" id="PF00023">
    <property type="entry name" value="Ank"/>
    <property type="match status" value="1"/>
</dbReference>
<proteinExistence type="predicted"/>
<dbReference type="SMART" id="SM00248">
    <property type="entry name" value="ANK"/>
    <property type="match status" value="8"/>
</dbReference>
<keyword evidence="2 3" id="KW-0040">ANK repeat</keyword>
<evidence type="ECO:0008006" key="7">
    <source>
        <dbReference type="Google" id="ProtNLM"/>
    </source>
</evidence>
<reference evidence="5" key="1">
    <citation type="journal article" date="2023" name="Mol. Phylogenet. Evol.">
        <title>Genome-scale phylogeny and comparative genomics of the fungal order Sordariales.</title>
        <authorList>
            <person name="Hensen N."/>
            <person name="Bonometti L."/>
            <person name="Westerberg I."/>
            <person name="Brannstrom I.O."/>
            <person name="Guillou S."/>
            <person name="Cros-Aarteil S."/>
            <person name="Calhoun S."/>
            <person name="Haridas S."/>
            <person name="Kuo A."/>
            <person name="Mondo S."/>
            <person name="Pangilinan J."/>
            <person name="Riley R."/>
            <person name="LaButti K."/>
            <person name="Andreopoulos B."/>
            <person name="Lipzen A."/>
            <person name="Chen C."/>
            <person name="Yan M."/>
            <person name="Daum C."/>
            <person name="Ng V."/>
            <person name="Clum A."/>
            <person name="Steindorff A."/>
            <person name="Ohm R.A."/>
            <person name="Martin F."/>
            <person name="Silar P."/>
            <person name="Natvig D.O."/>
            <person name="Lalanne C."/>
            <person name="Gautier V."/>
            <person name="Ament-Velasquez S.L."/>
            <person name="Kruys A."/>
            <person name="Hutchinson M.I."/>
            <person name="Powell A.J."/>
            <person name="Barry K."/>
            <person name="Miller A.N."/>
            <person name="Grigoriev I.V."/>
            <person name="Debuchy R."/>
            <person name="Gladieux P."/>
            <person name="Hiltunen Thoren M."/>
            <person name="Johannesson H."/>
        </authorList>
    </citation>
    <scope>NUCLEOTIDE SEQUENCE</scope>
    <source>
        <strain evidence="5">PSN324</strain>
    </source>
</reference>
<protein>
    <recommendedName>
        <fullName evidence="7">Ankyrin repeat protein</fullName>
    </recommendedName>
</protein>
<dbReference type="PANTHER" id="PTHR24189:SF50">
    <property type="entry name" value="ANKYRIN REPEAT AND SOCS BOX PROTEIN 2"/>
    <property type="match status" value="1"/>
</dbReference>
<evidence type="ECO:0000256" key="2">
    <source>
        <dbReference type="ARBA" id="ARBA00023043"/>
    </source>
</evidence>
<comment type="caution">
    <text evidence="5">The sequence shown here is derived from an EMBL/GenBank/DDBJ whole genome shotgun (WGS) entry which is preliminary data.</text>
</comment>
<keyword evidence="6" id="KW-1185">Reference proteome</keyword>